<feature type="transmembrane region" description="Helical" evidence="1">
    <location>
        <begin position="46"/>
        <end position="73"/>
    </location>
</feature>
<dbReference type="EMBL" id="PSUL01000040">
    <property type="protein sequence ID" value="PPF10762.1"/>
    <property type="molecule type" value="Genomic_DNA"/>
</dbReference>
<dbReference type="Proteomes" id="UP000237881">
    <property type="component" value="Unassembled WGS sequence"/>
</dbReference>
<feature type="transmembrane region" description="Helical" evidence="1">
    <location>
        <begin position="85"/>
        <end position="106"/>
    </location>
</feature>
<reference evidence="2 3" key="1">
    <citation type="submission" date="2018-02" db="EMBL/GenBank/DDBJ databases">
        <title>Bacteriophage NCPPB3778 and a type I-E CRISPR drive the evolution of the US Biological Select Agent, Rathayibacter toxicus.</title>
        <authorList>
            <person name="Davis E.W.II."/>
            <person name="Tabima J.F."/>
            <person name="Weisberg A.J."/>
            <person name="Lopes L.D."/>
            <person name="Wiseman M.S."/>
            <person name="Wiseman M.S."/>
            <person name="Pupko T."/>
            <person name="Belcher M.S."/>
            <person name="Sechler A.J."/>
            <person name="Tancos M.A."/>
            <person name="Schroeder B.K."/>
            <person name="Murray T.D."/>
            <person name="Luster D.G."/>
            <person name="Schneider W.L."/>
            <person name="Rogers E."/>
            <person name="Andreote F.D."/>
            <person name="Grunwald N.J."/>
            <person name="Putnam M.L."/>
            <person name="Chang J.H."/>
        </authorList>
    </citation>
    <scope>NUCLEOTIDE SEQUENCE [LARGE SCALE GENOMIC DNA]</scope>
    <source>
        <strain evidence="2 3">AY1I9</strain>
    </source>
</reference>
<keyword evidence="1" id="KW-0472">Membrane</keyword>
<gene>
    <name evidence="2" type="ORF">C5C04_13025</name>
</gene>
<evidence type="ECO:0000313" key="3">
    <source>
        <dbReference type="Proteomes" id="UP000237881"/>
    </source>
</evidence>
<proteinExistence type="predicted"/>
<protein>
    <recommendedName>
        <fullName evidence="4">DUF4190 domain-containing protein</fullName>
    </recommendedName>
</protein>
<evidence type="ECO:0000313" key="2">
    <source>
        <dbReference type="EMBL" id="PPF10762.1"/>
    </source>
</evidence>
<accession>A0ABD6W607</accession>
<sequence length="114" mass="12086">MLVAAVPRSARTTKDCMDPFPLPDVPVETLLPAEEPHMRSLSMTSVVLGLCSIVVGAVLIIPIVGIALGTAGLRREPYRKLARTGIILNCAMLALFLAVLVAVVLLHGTSDEAR</sequence>
<evidence type="ECO:0008006" key="4">
    <source>
        <dbReference type="Google" id="ProtNLM"/>
    </source>
</evidence>
<name>A0ABD6W607_RATRA</name>
<comment type="caution">
    <text evidence="2">The sequence shown here is derived from an EMBL/GenBank/DDBJ whole genome shotgun (WGS) entry which is preliminary data.</text>
</comment>
<organism evidence="2 3">
    <name type="scientific">Rathayibacter rathayi</name>
    <name type="common">Corynebacterium rathayi</name>
    <dbReference type="NCBI Taxonomy" id="33887"/>
    <lineage>
        <taxon>Bacteria</taxon>
        <taxon>Bacillati</taxon>
        <taxon>Actinomycetota</taxon>
        <taxon>Actinomycetes</taxon>
        <taxon>Micrococcales</taxon>
        <taxon>Microbacteriaceae</taxon>
        <taxon>Rathayibacter</taxon>
    </lineage>
</organism>
<dbReference type="AlphaFoldDB" id="A0ABD6W607"/>
<keyword evidence="1" id="KW-1133">Transmembrane helix</keyword>
<evidence type="ECO:0000256" key="1">
    <source>
        <dbReference type="SAM" id="Phobius"/>
    </source>
</evidence>
<keyword evidence="1" id="KW-0812">Transmembrane</keyword>